<accession>A0A0A9H0H3</accession>
<reference evidence="2" key="1">
    <citation type="submission" date="2014-09" db="EMBL/GenBank/DDBJ databases">
        <authorList>
            <person name="Magalhaes I.L.F."/>
            <person name="Oliveira U."/>
            <person name="Santos F.R."/>
            <person name="Vidigal T.H.D.A."/>
            <person name="Brescovit A.D."/>
            <person name="Santos A.J."/>
        </authorList>
    </citation>
    <scope>NUCLEOTIDE SEQUENCE</scope>
    <source>
        <tissue evidence="2">Shoot tissue taken approximately 20 cm above the soil surface</tissue>
    </source>
</reference>
<name>A0A0A9H0H3_ARUDO</name>
<proteinExistence type="predicted"/>
<dbReference type="AlphaFoldDB" id="A0A0A9H0H3"/>
<feature type="region of interest" description="Disordered" evidence="1">
    <location>
        <begin position="1"/>
        <end position="23"/>
    </location>
</feature>
<protein>
    <submittedName>
        <fullName evidence="2">Uncharacterized protein</fullName>
    </submittedName>
</protein>
<dbReference type="EMBL" id="GBRH01169560">
    <property type="protein sequence ID" value="JAE28336.1"/>
    <property type="molecule type" value="Transcribed_RNA"/>
</dbReference>
<reference evidence="2" key="2">
    <citation type="journal article" date="2015" name="Data Brief">
        <title>Shoot transcriptome of the giant reed, Arundo donax.</title>
        <authorList>
            <person name="Barrero R.A."/>
            <person name="Guerrero F.D."/>
            <person name="Moolhuijzen P."/>
            <person name="Goolsby J.A."/>
            <person name="Tidwell J."/>
            <person name="Bellgard S.E."/>
            <person name="Bellgard M.I."/>
        </authorList>
    </citation>
    <scope>NUCLEOTIDE SEQUENCE</scope>
    <source>
        <tissue evidence="2">Shoot tissue taken approximately 20 cm above the soil surface</tissue>
    </source>
</reference>
<evidence type="ECO:0000313" key="2">
    <source>
        <dbReference type="EMBL" id="JAE28336.1"/>
    </source>
</evidence>
<organism evidence="2">
    <name type="scientific">Arundo donax</name>
    <name type="common">Giant reed</name>
    <name type="synonym">Donax arundinaceus</name>
    <dbReference type="NCBI Taxonomy" id="35708"/>
    <lineage>
        <taxon>Eukaryota</taxon>
        <taxon>Viridiplantae</taxon>
        <taxon>Streptophyta</taxon>
        <taxon>Embryophyta</taxon>
        <taxon>Tracheophyta</taxon>
        <taxon>Spermatophyta</taxon>
        <taxon>Magnoliopsida</taxon>
        <taxon>Liliopsida</taxon>
        <taxon>Poales</taxon>
        <taxon>Poaceae</taxon>
        <taxon>PACMAD clade</taxon>
        <taxon>Arundinoideae</taxon>
        <taxon>Arundineae</taxon>
        <taxon>Arundo</taxon>
    </lineage>
</organism>
<sequence>MQHYPVKKHTIERKLSKKKQQRKKMLTLVIPQDSFTF</sequence>
<evidence type="ECO:0000256" key="1">
    <source>
        <dbReference type="SAM" id="MobiDB-lite"/>
    </source>
</evidence>